<evidence type="ECO:0000313" key="3">
    <source>
        <dbReference type="EMBL" id="MBI1621560.1"/>
    </source>
</evidence>
<comment type="caution">
    <text evidence="3">The sequence shown here is derived from an EMBL/GenBank/DDBJ whole genome shotgun (WGS) entry which is preliminary data.</text>
</comment>
<feature type="domain" description="Mandelate racemase/muconate lactonizing enzyme C-terminal" evidence="2">
    <location>
        <begin position="155"/>
        <end position="265"/>
    </location>
</feature>
<gene>
    <name evidence="3" type="ORF">IOD40_12930</name>
</gene>
<keyword evidence="1" id="KW-0456">Lyase</keyword>
<dbReference type="InterPro" id="IPR029017">
    <property type="entry name" value="Enolase-like_N"/>
</dbReference>
<reference evidence="3 4" key="1">
    <citation type="submission" date="2020-10" db="EMBL/GenBank/DDBJ databases">
        <title>Aquamicrobium zhengzhouensis sp. nov., a exopolysaccharide producing bacterium isolated from farmland soil.</title>
        <authorList>
            <person name="Wang X."/>
        </authorList>
    </citation>
    <scope>NUCLEOTIDE SEQUENCE [LARGE SCALE GENOMIC DNA]</scope>
    <source>
        <strain evidence="4">cd-1</strain>
    </source>
</reference>
<dbReference type="SUPFAM" id="SSF51604">
    <property type="entry name" value="Enolase C-terminal domain-like"/>
    <property type="match status" value="1"/>
</dbReference>
<organism evidence="3 4">
    <name type="scientific">Aquamicrobium zhengzhouense</name>
    <dbReference type="NCBI Taxonomy" id="2781738"/>
    <lineage>
        <taxon>Bacteria</taxon>
        <taxon>Pseudomonadati</taxon>
        <taxon>Pseudomonadota</taxon>
        <taxon>Alphaproteobacteria</taxon>
        <taxon>Hyphomicrobiales</taxon>
        <taxon>Phyllobacteriaceae</taxon>
        <taxon>Aquamicrobium</taxon>
    </lineage>
</organism>
<dbReference type="RefSeq" id="WP_198476962.1">
    <property type="nucleotide sequence ID" value="NZ_JADGMQ010000009.1"/>
</dbReference>
<evidence type="ECO:0000313" key="4">
    <source>
        <dbReference type="Proteomes" id="UP000601789"/>
    </source>
</evidence>
<dbReference type="Proteomes" id="UP000601789">
    <property type="component" value="Unassembled WGS sequence"/>
</dbReference>
<dbReference type="SUPFAM" id="SSF54826">
    <property type="entry name" value="Enolase N-terminal domain-like"/>
    <property type="match status" value="1"/>
</dbReference>
<dbReference type="InterPro" id="IPR034593">
    <property type="entry name" value="DgoD-like"/>
</dbReference>
<proteinExistence type="predicted"/>
<dbReference type="InterPro" id="IPR029065">
    <property type="entry name" value="Enolase_C-like"/>
</dbReference>
<keyword evidence="4" id="KW-1185">Reference proteome</keyword>
<dbReference type="InterPro" id="IPR013342">
    <property type="entry name" value="Mandelate_racemase_C"/>
</dbReference>
<dbReference type="PANTHER" id="PTHR48080">
    <property type="entry name" value="D-GALACTONATE DEHYDRATASE-RELATED"/>
    <property type="match status" value="1"/>
</dbReference>
<dbReference type="SFLD" id="SFLDS00001">
    <property type="entry name" value="Enolase"/>
    <property type="match status" value="1"/>
</dbReference>
<dbReference type="EMBL" id="JADGMQ010000009">
    <property type="protein sequence ID" value="MBI1621560.1"/>
    <property type="molecule type" value="Genomic_DNA"/>
</dbReference>
<accession>A0ABS0SE35</accession>
<name>A0ABS0SE35_9HYPH</name>
<dbReference type="SMART" id="SM00922">
    <property type="entry name" value="MR_MLE"/>
    <property type="match status" value="1"/>
</dbReference>
<dbReference type="Gene3D" id="3.30.390.10">
    <property type="entry name" value="Enolase-like, N-terminal domain"/>
    <property type="match status" value="1"/>
</dbReference>
<sequence>MKITAIRTFRLAEFANVLWVHVETDAGITGLGETFYGAGSVEAHIHDVLSHRLLGRSPLHIEALSREMVNLPLAQASTGAEYRAASAIDVALWDIFGKVCDLPVHQMLGGTCHASIPVYNTCAGYGYVRSNKIKPVDTWNLRAGEGPYEDLEAFMTDAGALAENLLENGITAMKIWPFDPAAIENDGRFITGEQMRTALEPFEKIRKRVGDKMQIMVEFHSLWNLPTIKRIARQLEAFDPTWYEDPIRMNSVSALAELAASTSVPICASETLGSRFPYKDMLEAGAVGIVMTDLVWTGGLTEGRKIAALADTYHRPYAPHDCTGPVAYVAAVHSSFSQPNTMIQESVRAFYTGWYKELVTELPKVVDGHVLPMEGPGLGTELQPAIFDRPDLTSRNSEL</sequence>
<evidence type="ECO:0000256" key="1">
    <source>
        <dbReference type="ARBA" id="ARBA00023239"/>
    </source>
</evidence>
<dbReference type="Pfam" id="PF13378">
    <property type="entry name" value="MR_MLE_C"/>
    <property type="match status" value="1"/>
</dbReference>
<protein>
    <submittedName>
        <fullName evidence="3">Mandelate racemase/muconate lactonizing enzyme family protein</fullName>
    </submittedName>
</protein>
<dbReference type="Pfam" id="PF02746">
    <property type="entry name" value="MR_MLE_N"/>
    <property type="match status" value="1"/>
</dbReference>
<evidence type="ECO:0000259" key="2">
    <source>
        <dbReference type="SMART" id="SM00922"/>
    </source>
</evidence>
<dbReference type="Gene3D" id="3.20.20.120">
    <property type="entry name" value="Enolase-like C-terminal domain"/>
    <property type="match status" value="1"/>
</dbReference>
<dbReference type="InterPro" id="IPR036849">
    <property type="entry name" value="Enolase-like_C_sf"/>
</dbReference>
<dbReference type="SFLD" id="SFLDG00179">
    <property type="entry name" value="mandelate_racemase"/>
    <property type="match status" value="1"/>
</dbReference>
<dbReference type="InterPro" id="IPR013341">
    <property type="entry name" value="Mandelate_racemase_N_dom"/>
</dbReference>
<dbReference type="CDD" id="cd03316">
    <property type="entry name" value="MR_like"/>
    <property type="match status" value="1"/>
</dbReference>
<dbReference type="PANTHER" id="PTHR48080:SF2">
    <property type="entry name" value="D-GALACTONATE DEHYDRATASE"/>
    <property type="match status" value="1"/>
</dbReference>